<dbReference type="EMBL" id="LFZN01000129">
    <property type="protein sequence ID" value="KXS97911.1"/>
    <property type="molecule type" value="Genomic_DNA"/>
</dbReference>
<dbReference type="Proteomes" id="UP000070133">
    <property type="component" value="Unassembled WGS sequence"/>
</dbReference>
<evidence type="ECO:0000313" key="2">
    <source>
        <dbReference type="EMBL" id="KXS97911.1"/>
    </source>
</evidence>
<organism evidence="2 3">
    <name type="scientific">Pseudocercospora eumusae</name>
    <dbReference type="NCBI Taxonomy" id="321146"/>
    <lineage>
        <taxon>Eukaryota</taxon>
        <taxon>Fungi</taxon>
        <taxon>Dikarya</taxon>
        <taxon>Ascomycota</taxon>
        <taxon>Pezizomycotina</taxon>
        <taxon>Dothideomycetes</taxon>
        <taxon>Dothideomycetidae</taxon>
        <taxon>Mycosphaerellales</taxon>
        <taxon>Mycosphaerellaceae</taxon>
        <taxon>Pseudocercospora</taxon>
    </lineage>
</organism>
<name>A0A139H658_9PEZI</name>
<feature type="compositionally biased region" description="Basic and acidic residues" evidence="1">
    <location>
        <begin position="182"/>
        <end position="206"/>
    </location>
</feature>
<feature type="region of interest" description="Disordered" evidence="1">
    <location>
        <begin position="160"/>
        <end position="206"/>
    </location>
</feature>
<gene>
    <name evidence="2" type="ORF">AC578_4376</name>
</gene>
<keyword evidence="3" id="KW-1185">Reference proteome</keyword>
<accession>A0A139H658</accession>
<protein>
    <submittedName>
        <fullName evidence="2">Uncharacterized protein</fullName>
    </submittedName>
</protein>
<feature type="compositionally biased region" description="Basic and acidic residues" evidence="1">
    <location>
        <begin position="1"/>
        <end position="17"/>
    </location>
</feature>
<reference evidence="2 3" key="1">
    <citation type="submission" date="2015-07" db="EMBL/GenBank/DDBJ databases">
        <title>Comparative genomics of the Sigatoka disease complex on banana suggests a link between parallel evolutionary changes in Pseudocercospora fijiensis and Pseudocercospora eumusae and increased virulence on the banana host.</title>
        <authorList>
            <person name="Chang T.-C."/>
            <person name="Salvucci A."/>
            <person name="Crous P.W."/>
            <person name="Stergiopoulos I."/>
        </authorList>
    </citation>
    <scope>NUCLEOTIDE SEQUENCE [LARGE SCALE GENOMIC DNA]</scope>
    <source>
        <strain evidence="2 3">CBS 114824</strain>
    </source>
</reference>
<feature type="region of interest" description="Disordered" evidence="1">
    <location>
        <begin position="1"/>
        <end position="67"/>
    </location>
</feature>
<proteinExistence type="predicted"/>
<comment type="caution">
    <text evidence="2">The sequence shown here is derived from an EMBL/GenBank/DDBJ whole genome shotgun (WGS) entry which is preliminary data.</text>
</comment>
<evidence type="ECO:0000256" key="1">
    <source>
        <dbReference type="SAM" id="MobiDB-lite"/>
    </source>
</evidence>
<dbReference type="AlphaFoldDB" id="A0A139H658"/>
<evidence type="ECO:0000313" key="3">
    <source>
        <dbReference type="Proteomes" id="UP000070133"/>
    </source>
</evidence>
<sequence>MEINERMERDDKLRGRGGEGVGIPRCGSMSEMKMGMGMGMGTGTGMGTGMKTGTKAKTKTQTKKNTRQASVTVLAIPKEKVVASKRGGGVVELEASVGIASQAPSTVLAIPKVVELEKVAASRRRGSVPTSMEATVGIVSRAPSTVLAIPKIAASRRSSRRRSSMVELEASPAPSTVPAIVEPEKVSGKGEYETRQYRRESRSKDGQWEVWRKGSYAYWRLPRRLN</sequence>
<feature type="compositionally biased region" description="Basic residues" evidence="1">
    <location>
        <begin position="54"/>
        <end position="66"/>
    </location>
</feature>
<feature type="compositionally biased region" description="Gly residues" evidence="1">
    <location>
        <begin position="36"/>
        <end position="50"/>
    </location>
</feature>